<name>A0ABS4GTI4_9BACL</name>
<dbReference type="InterPro" id="IPR011711">
    <property type="entry name" value="GntR_C"/>
</dbReference>
<comment type="caution">
    <text evidence="5">The sequence shown here is derived from an EMBL/GenBank/DDBJ whole genome shotgun (WGS) entry which is preliminary data.</text>
</comment>
<dbReference type="EMBL" id="JAGGKT010000012">
    <property type="protein sequence ID" value="MBP1933561.1"/>
    <property type="molecule type" value="Genomic_DNA"/>
</dbReference>
<dbReference type="InterPro" id="IPR036390">
    <property type="entry name" value="WH_DNA-bd_sf"/>
</dbReference>
<keyword evidence="6" id="KW-1185">Reference proteome</keyword>
<evidence type="ECO:0000313" key="6">
    <source>
        <dbReference type="Proteomes" id="UP001519343"/>
    </source>
</evidence>
<evidence type="ECO:0000259" key="4">
    <source>
        <dbReference type="PROSITE" id="PS50949"/>
    </source>
</evidence>
<dbReference type="SUPFAM" id="SSF46785">
    <property type="entry name" value="Winged helix' DNA-binding domain"/>
    <property type="match status" value="1"/>
</dbReference>
<sequence length="223" mass="26310">MTKENERGETTEYVYNLLKERIFGWSLSPGQKINISLLAREFNVSAIPLREALSRLHSQKLVHFEANKGYWVSDILDKQQMKEMFEARALMETYAIRQIIRANRLEIIHELSEITEKMYSVDTRHSYKEVLDFVHLDQKFHSILMKAGGNTFLSEAYEGMYCHLHIARFYYVRGEVDQRDAAAEHREIIDAIRTRDIYRAEEAVASHIHDVSKRLLEKWTKET</sequence>
<keyword evidence="1" id="KW-0805">Transcription regulation</keyword>
<gene>
    <name evidence="5" type="ORF">J2Z37_003574</name>
</gene>
<proteinExistence type="predicted"/>
<dbReference type="Gene3D" id="1.10.10.10">
    <property type="entry name" value="Winged helix-like DNA-binding domain superfamily/Winged helix DNA-binding domain"/>
    <property type="match status" value="1"/>
</dbReference>
<dbReference type="SUPFAM" id="SSF48008">
    <property type="entry name" value="GntR ligand-binding domain-like"/>
    <property type="match status" value="1"/>
</dbReference>
<keyword evidence="2 5" id="KW-0238">DNA-binding</keyword>
<evidence type="ECO:0000256" key="2">
    <source>
        <dbReference type="ARBA" id="ARBA00023125"/>
    </source>
</evidence>
<dbReference type="SMART" id="SM00895">
    <property type="entry name" value="FCD"/>
    <property type="match status" value="1"/>
</dbReference>
<dbReference type="Pfam" id="PF07729">
    <property type="entry name" value="FCD"/>
    <property type="match status" value="1"/>
</dbReference>
<dbReference type="Proteomes" id="UP001519343">
    <property type="component" value="Unassembled WGS sequence"/>
</dbReference>
<evidence type="ECO:0000256" key="1">
    <source>
        <dbReference type="ARBA" id="ARBA00023015"/>
    </source>
</evidence>
<evidence type="ECO:0000313" key="5">
    <source>
        <dbReference type="EMBL" id="MBP1933561.1"/>
    </source>
</evidence>
<feature type="domain" description="HTH gntR-type" evidence="4">
    <location>
        <begin position="8"/>
        <end position="75"/>
    </location>
</feature>
<protein>
    <submittedName>
        <fullName evidence="5">DNA-binding GntR family transcriptional regulator</fullName>
    </submittedName>
</protein>
<keyword evidence="3" id="KW-0804">Transcription</keyword>
<dbReference type="Pfam" id="PF00392">
    <property type="entry name" value="GntR"/>
    <property type="match status" value="1"/>
</dbReference>
<dbReference type="InterPro" id="IPR000524">
    <property type="entry name" value="Tscrpt_reg_HTH_GntR"/>
</dbReference>
<dbReference type="InterPro" id="IPR008920">
    <property type="entry name" value="TF_FadR/GntR_C"/>
</dbReference>
<dbReference type="PROSITE" id="PS50949">
    <property type="entry name" value="HTH_GNTR"/>
    <property type="match status" value="1"/>
</dbReference>
<dbReference type="SMART" id="SM00345">
    <property type="entry name" value="HTH_GNTR"/>
    <property type="match status" value="1"/>
</dbReference>
<dbReference type="Gene3D" id="1.20.120.530">
    <property type="entry name" value="GntR ligand-binding domain-like"/>
    <property type="match status" value="1"/>
</dbReference>
<dbReference type="InterPro" id="IPR036388">
    <property type="entry name" value="WH-like_DNA-bd_sf"/>
</dbReference>
<organism evidence="5 6">
    <name type="scientific">Ammoniphilus resinae</name>
    <dbReference type="NCBI Taxonomy" id="861532"/>
    <lineage>
        <taxon>Bacteria</taxon>
        <taxon>Bacillati</taxon>
        <taxon>Bacillota</taxon>
        <taxon>Bacilli</taxon>
        <taxon>Bacillales</taxon>
        <taxon>Paenibacillaceae</taxon>
        <taxon>Aneurinibacillus group</taxon>
        <taxon>Ammoniphilus</taxon>
    </lineage>
</organism>
<dbReference type="PANTHER" id="PTHR43537:SF5">
    <property type="entry name" value="UXU OPERON TRANSCRIPTIONAL REGULATOR"/>
    <property type="match status" value="1"/>
</dbReference>
<evidence type="ECO:0000256" key="3">
    <source>
        <dbReference type="ARBA" id="ARBA00023163"/>
    </source>
</evidence>
<accession>A0ABS4GTI4</accession>
<dbReference type="GO" id="GO:0003677">
    <property type="term" value="F:DNA binding"/>
    <property type="evidence" value="ECO:0007669"/>
    <property type="project" value="UniProtKB-KW"/>
</dbReference>
<reference evidence="5 6" key="1">
    <citation type="submission" date="2021-03" db="EMBL/GenBank/DDBJ databases">
        <title>Genomic Encyclopedia of Type Strains, Phase IV (KMG-IV): sequencing the most valuable type-strain genomes for metagenomic binning, comparative biology and taxonomic classification.</title>
        <authorList>
            <person name="Goeker M."/>
        </authorList>
    </citation>
    <scope>NUCLEOTIDE SEQUENCE [LARGE SCALE GENOMIC DNA]</scope>
    <source>
        <strain evidence="5 6">DSM 24738</strain>
    </source>
</reference>
<dbReference type="PANTHER" id="PTHR43537">
    <property type="entry name" value="TRANSCRIPTIONAL REGULATOR, GNTR FAMILY"/>
    <property type="match status" value="1"/>
</dbReference>